<keyword evidence="4" id="KW-1185">Reference proteome</keyword>
<dbReference type="AlphaFoldDB" id="A0A2S0KJS9"/>
<reference evidence="3 4" key="1">
    <citation type="submission" date="2018-03" db="EMBL/GenBank/DDBJ databases">
        <title>Characteristics and genome of n-alkane degrading marine bacteria Gordonia iterans isolated from crude oil contaminated in Tae-an, South Korea.</title>
        <authorList>
            <person name="Lee S.-S."/>
            <person name="Kim H."/>
        </authorList>
    </citation>
    <scope>NUCLEOTIDE SEQUENCE [LARGE SCALE GENOMIC DNA]</scope>
    <source>
        <strain evidence="3 4">Co17</strain>
    </source>
</reference>
<dbReference type="SUPFAM" id="SSF54197">
    <property type="entry name" value="HIT-like"/>
    <property type="match status" value="1"/>
</dbReference>
<feature type="short sequence motif" description="Histidine triad motif" evidence="1">
    <location>
        <begin position="67"/>
        <end position="71"/>
    </location>
</feature>
<dbReference type="GO" id="GO:0003824">
    <property type="term" value="F:catalytic activity"/>
    <property type="evidence" value="ECO:0007669"/>
    <property type="project" value="InterPro"/>
</dbReference>
<evidence type="ECO:0000259" key="2">
    <source>
        <dbReference type="PROSITE" id="PS51084"/>
    </source>
</evidence>
<organism evidence="3 4">
    <name type="scientific">Gordonia iterans</name>
    <dbReference type="NCBI Taxonomy" id="1004901"/>
    <lineage>
        <taxon>Bacteria</taxon>
        <taxon>Bacillati</taxon>
        <taxon>Actinomycetota</taxon>
        <taxon>Actinomycetes</taxon>
        <taxon>Mycobacteriales</taxon>
        <taxon>Gordoniaceae</taxon>
        <taxon>Gordonia</taxon>
    </lineage>
</organism>
<evidence type="ECO:0000313" key="4">
    <source>
        <dbReference type="Proteomes" id="UP000239814"/>
    </source>
</evidence>
<dbReference type="EMBL" id="CP027433">
    <property type="protein sequence ID" value="AVM01906.1"/>
    <property type="molecule type" value="Genomic_DNA"/>
</dbReference>
<evidence type="ECO:0000313" key="3">
    <source>
        <dbReference type="EMBL" id="AVM01906.1"/>
    </source>
</evidence>
<evidence type="ECO:0000256" key="1">
    <source>
        <dbReference type="PROSITE-ProRule" id="PRU00464"/>
    </source>
</evidence>
<dbReference type="Gene3D" id="3.30.428.10">
    <property type="entry name" value="HIT-like"/>
    <property type="match status" value="1"/>
</dbReference>
<proteinExistence type="predicted"/>
<name>A0A2S0KJS9_9ACTN</name>
<gene>
    <name evidence="3" type="ORF">C6V83_00020</name>
</gene>
<accession>A0A2S0KJS9</accession>
<dbReference type="InterPro" id="IPR036265">
    <property type="entry name" value="HIT-like_sf"/>
</dbReference>
<dbReference type="PROSITE" id="PS51084">
    <property type="entry name" value="HIT_2"/>
    <property type="match status" value="1"/>
</dbReference>
<dbReference type="KEGG" id="git:C6V83_00020"/>
<sequence>MWFEPLNPVTPGHMLFVPTMHAVHRDNVLASAAFRAAYDHATTGDQYGTDFNLIVNAGPSATQTVDHLHVHYVPRRAGDGLTLPWTGQR</sequence>
<protein>
    <submittedName>
        <fullName evidence="3">HIT family protein</fullName>
    </submittedName>
</protein>
<feature type="domain" description="HIT" evidence="2">
    <location>
        <begin position="1"/>
        <end position="82"/>
    </location>
</feature>
<dbReference type="Pfam" id="PF01230">
    <property type="entry name" value="HIT"/>
    <property type="match status" value="1"/>
</dbReference>
<dbReference type="Proteomes" id="UP000239814">
    <property type="component" value="Chromosome"/>
</dbReference>
<dbReference type="InterPro" id="IPR011146">
    <property type="entry name" value="HIT-like"/>
</dbReference>